<organism evidence="1 2">
    <name type="scientific">Xanthomonas floridensis</name>
    <dbReference type="NCBI Taxonomy" id="1843580"/>
    <lineage>
        <taxon>Bacteria</taxon>
        <taxon>Pseudomonadati</taxon>
        <taxon>Pseudomonadota</taxon>
        <taxon>Gammaproteobacteria</taxon>
        <taxon>Lysobacterales</taxon>
        <taxon>Lysobacteraceae</taxon>
        <taxon>Xanthomonas</taxon>
    </lineage>
</organism>
<evidence type="ECO:0000313" key="1">
    <source>
        <dbReference type="EMBL" id="MEA5126145.1"/>
    </source>
</evidence>
<sequence>MPGIDAIPSLHLLRPGSVMGNCRRIASTPQPLRARDINACNATHAANALAHLRVIHRRALPVSLAAQPAGSCDASTYRNYKQALPQIALHPIAAPPISRR</sequence>
<reference evidence="1 2" key="1">
    <citation type="submission" date="2023-12" db="EMBL/GenBank/DDBJ databases">
        <title>Genome sequencing of Xanthomonas floridensis.</title>
        <authorList>
            <person name="Greer S."/>
            <person name="Harrison J."/>
            <person name="Grant M."/>
            <person name="Vicente J."/>
            <person name="Studholme D."/>
        </authorList>
    </citation>
    <scope>NUCLEOTIDE SEQUENCE [LARGE SCALE GENOMIC DNA]</scope>
    <source>
        <strain evidence="1 2">WHRI 8848</strain>
    </source>
</reference>
<proteinExistence type="predicted"/>
<keyword evidence="2" id="KW-1185">Reference proteome</keyword>
<protein>
    <submittedName>
        <fullName evidence="1">Uncharacterized protein</fullName>
    </submittedName>
</protein>
<gene>
    <name evidence="1" type="ORF">VB146_20275</name>
</gene>
<dbReference type="RefSeq" id="WP_153041942.1">
    <property type="nucleotide sequence ID" value="NZ_JAYFSN010000036.1"/>
</dbReference>
<name>A0ABU5Q2P5_9XANT</name>
<dbReference type="Proteomes" id="UP001303614">
    <property type="component" value="Unassembled WGS sequence"/>
</dbReference>
<accession>A0ABU5Q2P5</accession>
<evidence type="ECO:0000313" key="2">
    <source>
        <dbReference type="Proteomes" id="UP001303614"/>
    </source>
</evidence>
<comment type="caution">
    <text evidence="1">The sequence shown here is derived from an EMBL/GenBank/DDBJ whole genome shotgun (WGS) entry which is preliminary data.</text>
</comment>
<dbReference type="EMBL" id="JAYFSO010000034">
    <property type="protein sequence ID" value="MEA5126145.1"/>
    <property type="molecule type" value="Genomic_DNA"/>
</dbReference>